<dbReference type="OrthoDB" id="488012at2"/>
<comment type="caution">
    <text evidence="1">The sequence shown here is derived from an EMBL/GenBank/DDBJ whole genome shotgun (WGS) entry which is preliminary data.</text>
</comment>
<evidence type="ECO:0000313" key="1">
    <source>
        <dbReference type="EMBL" id="OKH16450.1"/>
    </source>
</evidence>
<sequence>MTNPATTVIRVNLEMAKEVAQEWERASYQELSTYCLEILKEIGFSTTELPENLQSREQQLNFITGFASYAFGEVLNVQTIN</sequence>
<evidence type="ECO:0000313" key="2">
    <source>
        <dbReference type="Proteomes" id="UP000186391"/>
    </source>
</evidence>
<accession>A0A1U7H573</accession>
<protein>
    <submittedName>
        <fullName evidence="1">Uncharacterized protein</fullName>
    </submittedName>
</protein>
<proteinExistence type="predicted"/>
<dbReference type="RefSeq" id="WP_062249083.1">
    <property type="nucleotide sequence ID" value="NZ_MRCA01000001.1"/>
</dbReference>
<keyword evidence="2" id="KW-1185">Reference proteome</keyword>
<dbReference type="EMBL" id="MRCA01000001">
    <property type="protein sequence ID" value="OKH16450.1"/>
    <property type="molecule type" value="Genomic_DNA"/>
</dbReference>
<gene>
    <name evidence="1" type="ORF">NIES592_02075</name>
</gene>
<dbReference type="AlphaFoldDB" id="A0A1U7H573"/>
<dbReference type="Proteomes" id="UP000186391">
    <property type="component" value="Unassembled WGS sequence"/>
</dbReference>
<organism evidence="1 2">
    <name type="scientific">Fischerella major NIES-592</name>
    <dbReference type="NCBI Taxonomy" id="210994"/>
    <lineage>
        <taxon>Bacteria</taxon>
        <taxon>Bacillati</taxon>
        <taxon>Cyanobacteriota</taxon>
        <taxon>Cyanophyceae</taxon>
        <taxon>Nostocales</taxon>
        <taxon>Hapalosiphonaceae</taxon>
        <taxon>Fischerella</taxon>
    </lineage>
</organism>
<reference evidence="1 2" key="1">
    <citation type="submission" date="2016-11" db="EMBL/GenBank/DDBJ databases">
        <title>Draft Genome Sequences of Nine Cyanobacterial Strains from Diverse Habitats.</title>
        <authorList>
            <person name="Zhu T."/>
            <person name="Hou S."/>
            <person name="Lu X."/>
            <person name="Hess W.R."/>
        </authorList>
    </citation>
    <scope>NUCLEOTIDE SEQUENCE [LARGE SCALE GENOMIC DNA]</scope>
    <source>
        <strain evidence="1 2">NIES-592</strain>
    </source>
</reference>
<name>A0A1U7H573_9CYAN</name>